<evidence type="ECO:0000256" key="1">
    <source>
        <dbReference type="SAM" id="MobiDB-lite"/>
    </source>
</evidence>
<sequence length="141" mass="16410">MEDDLLVRPKLNTTHQPEHPVPMVEHGDDAIMLWGLCWRLQQTQGGDPPSSRTTSLNLQLELQMLLIKACSCVKMAQSKSRPKSCRESVAKRLMFTDALHSILNHFANDNEQKFKRWYMHTPKRIKMAGFKCMPHFSDFWL</sequence>
<accession>A0ABV0NVE4</accession>
<comment type="caution">
    <text evidence="2">The sequence shown here is derived from an EMBL/GenBank/DDBJ whole genome shotgun (WGS) entry which is preliminary data.</text>
</comment>
<gene>
    <name evidence="2" type="ORF">GOODEAATRI_016327</name>
</gene>
<keyword evidence="3" id="KW-1185">Reference proteome</keyword>
<evidence type="ECO:0000313" key="3">
    <source>
        <dbReference type="Proteomes" id="UP001476798"/>
    </source>
</evidence>
<evidence type="ECO:0000313" key="2">
    <source>
        <dbReference type="EMBL" id="MEQ2175260.1"/>
    </source>
</evidence>
<feature type="region of interest" description="Disordered" evidence="1">
    <location>
        <begin position="1"/>
        <end position="22"/>
    </location>
</feature>
<dbReference type="Proteomes" id="UP001476798">
    <property type="component" value="Unassembled WGS sequence"/>
</dbReference>
<name>A0ABV0NVE4_9TELE</name>
<protein>
    <submittedName>
        <fullName evidence="2">Uncharacterized protein</fullName>
    </submittedName>
</protein>
<reference evidence="2 3" key="1">
    <citation type="submission" date="2021-06" db="EMBL/GenBank/DDBJ databases">
        <authorList>
            <person name="Palmer J.M."/>
        </authorList>
    </citation>
    <scope>NUCLEOTIDE SEQUENCE [LARGE SCALE GENOMIC DNA]</scope>
    <source>
        <strain evidence="2 3">GA_2019</strain>
        <tissue evidence="2">Muscle</tissue>
    </source>
</reference>
<dbReference type="EMBL" id="JAHRIO010051230">
    <property type="protein sequence ID" value="MEQ2175260.1"/>
    <property type="molecule type" value="Genomic_DNA"/>
</dbReference>
<organism evidence="2 3">
    <name type="scientific">Goodea atripinnis</name>
    <dbReference type="NCBI Taxonomy" id="208336"/>
    <lineage>
        <taxon>Eukaryota</taxon>
        <taxon>Metazoa</taxon>
        <taxon>Chordata</taxon>
        <taxon>Craniata</taxon>
        <taxon>Vertebrata</taxon>
        <taxon>Euteleostomi</taxon>
        <taxon>Actinopterygii</taxon>
        <taxon>Neopterygii</taxon>
        <taxon>Teleostei</taxon>
        <taxon>Neoteleostei</taxon>
        <taxon>Acanthomorphata</taxon>
        <taxon>Ovalentaria</taxon>
        <taxon>Atherinomorphae</taxon>
        <taxon>Cyprinodontiformes</taxon>
        <taxon>Goodeidae</taxon>
        <taxon>Goodea</taxon>
    </lineage>
</organism>
<proteinExistence type="predicted"/>